<evidence type="ECO:0000256" key="1">
    <source>
        <dbReference type="SAM" id="Coils"/>
    </source>
</evidence>
<feature type="region of interest" description="Disordered" evidence="2">
    <location>
        <begin position="2491"/>
        <end position="2522"/>
    </location>
</feature>
<feature type="compositionally biased region" description="Low complexity" evidence="2">
    <location>
        <begin position="1478"/>
        <end position="1488"/>
    </location>
</feature>
<feature type="compositionally biased region" description="Basic and acidic residues" evidence="2">
    <location>
        <begin position="1572"/>
        <end position="1581"/>
    </location>
</feature>
<dbReference type="SUPFAM" id="SSF53335">
    <property type="entry name" value="S-adenosyl-L-methionine-dependent methyltransferases"/>
    <property type="match status" value="1"/>
</dbReference>
<evidence type="ECO:0000256" key="2">
    <source>
        <dbReference type="SAM" id="MobiDB-lite"/>
    </source>
</evidence>
<dbReference type="GO" id="GO:0003676">
    <property type="term" value="F:nucleic acid binding"/>
    <property type="evidence" value="ECO:0007669"/>
    <property type="project" value="InterPro"/>
</dbReference>
<feature type="region of interest" description="Disordered" evidence="2">
    <location>
        <begin position="1545"/>
        <end position="1581"/>
    </location>
</feature>
<dbReference type="InterPro" id="IPR029063">
    <property type="entry name" value="SAM-dependent_MTases_sf"/>
</dbReference>
<comment type="caution">
    <text evidence="4">The sequence shown here is derived from an EMBL/GenBank/DDBJ whole genome shotgun (WGS) entry which is preliminary data.</text>
</comment>
<dbReference type="GO" id="GO:0005737">
    <property type="term" value="C:cytoplasm"/>
    <property type="evidence" value="ECO:0007669"/>
    <property type="project" value="TreeGrafter"/>
</dbReference>
<dbReference type="InterPro" id="IPR012337">
    <property type="entry name" value="RNaseH-like_sf"/>
</dbReference>
<feature type="compositionally biased region" description="Low complexity" evidence="2">
    <location>
        <begin position="1242"/>
        <end position="1267"/>
    </location>
</feature>
<keyword evidence="1" id="KW-0175">Coiled coil</keyword>
<keyword evidence="5" id="KW-1185">Reference proteome</keyword>
<feature type="region of interest" description="Disordered" evidence="2">
    <location>
        <begin position="243"/>
        <end position="279"/>
    </location>
</feature>
<sequence>MSTCCLFGTSVLHENCEIPLLLSLHMIERKLQAVLDFPKGCAYFGAFGIEVPIAKINGHLCIGIANFPGDRSLWAVLSRVLDQGEPDLDLVRQPLETTSAPHGNQQVSALMADSVAPRGVLPPAGRGHPGEVHVADRAVRTEAPLVDSPLRPDPPGYVHSDPGADGGTVLPSGDLIGKERESARKFFPVHPVRDAMAMGPRGLGRAAILAAAAASAALGNFLGTTTLGPTAGPGLRDPLFNTAGDYGTDPLRSWSQGHDPRHEDPSGWRGAPSEEGPLRLSEEETRLMERDAAEIERMRREVEFFDRQATLLEERALASAQAKAAAAAPATDTDEEDYAQKIYEAELDTYEALPVYKQVANDYRIDVMDVGTGMSRLADFCSRFGLSFLRPASTQATTGEDTNFVMKVIEKFRPLCVLLRLPTSSAATGSSQERFVSECARAFAEQGAAGRLFLCEGAPDASSWHLDSVKQLAQTQDSKLFQCDAAALGAETADRMPVATRHQWLTNSSVLAETLNQRLAEHHLDYCDPGGPDDNHDLHDLVLLAVVKGIATEARRRFPSRFSEKNHQVLFARPSPDAEAWRTVLDDIEARFSNTHKKPFYLTAGDPVYQAVAQLVPWDLTKVQATWTPQARRLPQEFPYTHRGAALRLTTGEFALEAEDLASVSFPKQRFVRAIRVAVFFYGMPRKPPEANEPAPSEPPPPPGDREEGAVERPDRHHLPGRFMSRQPVPGLDTEVWFEGKVDKKLQASLARLHLNMGHPPKAELVRMLAAAGTLSGKVLSALDNLRCGSCLRTRLPRQPPPAGLPSNFSGFFGEVVQADLVYLRVIHGSNYPVLGITCEATSYHVAKVLDNKTPAHVLATVQEMWYRPLGLPLKFRCDPGGEFGGEVVQFHMRHGIIHDVIPAEAHHRLGKIERRNALLRSIIERLVDEKGVATKDELDQCIIAATFTMNSCTFSHGRSPYQAVFGRVPRPLGDLLSDPLSLVISPEQQVLRPEVLRADAMKALAEHSANSSVKRALLRKTHYQVDLQQLQPGQAVAFWRWSGRSRQHKKGAWSLARFISVDPDNKSVWVQVNTTTVKVAGNQIRSACGWEEWTPSREDVAILKDAERNLREDLWQDGREEPPGEAEASQLEGAREQVPLPPLFDKDYWQYTNESAIRVHVEPRHDLFVPDTSVCEFDLNDLESQRETRMTGQLEPLPLDDWRDPSCGQTWEQPWTGTTTFKWRRSSRDATQDSGQPLPLPLRLPTSTARTATPSRRSVPVQQGQVQTNVQQGQVQTNVQQEQVQTNVQQGVFNQYVDNRRVTMAAPSPVPPTPRNRRGRSRTPSRRARSTTRSPVASGPQREVLPPAEATATLPEGTPQPLTPGELPFSPGVPETPPFSAVAPGTPDYNDLPDDHRSERPELQRDSGVLQDSSHDNTHHERNDNAAQVEPGASETVGDFEANPFSSAVPASTSSSASQGNSAAAIGSEPQAPPPQEALQPTPLLPQKRPADALFTTGAYKFLFDDFGEGTLLDEPLGGDYLPVPFSRSGFYDAYLTSTVRDKEMKDAKVDQEPQRPDESSDDESLTVSSDRTHTRQELKQLDREIPWREIMKQPRQAIEKYMDAVRAEEENWMRWGGVRPLHPSEAKRVLQDRSLTRRILRSRAAYRDKNRGLGEIKAKCRVVLIGCQDPDIFSITRDSPTPSRLSEALVLLVATAGANGEFNNEKARWFLWVSDAKSAFLQGERNTEERAGPLYMYPPRDDLMIETGAFSAELYEVIGNCFGLPDAPRVWYQKVHKRLLEKKFKQHCFDKCLYYYVDASGRLRALMIVHVDDFLCTYHQDFDADILKDMFVWGSVTIVEPDSSGTYRGKEILKVRRGDKFVFKVTQEAFIEGLTSGSVPRGRSKTDEKLNASEWKEFRSLAGSIQWLASQTRPEVAAVVSLSNRGGETSVTDLKRLYETVDYLKETKTSGLTYQAIPVNPASMVVTYADSSWANANLKSQYGLLVLLCPPQASEQPVRATLLDWKSSRSTRVCRSTLAAEASAADEGADRAAFANMCLSELLYDEPAFKTGCKLNGRHVTDAKSLYDCVVAENPNVADKRSLVNVRSIQQTVSPKEMHWVPTRLMWADGLTKLDSSLLLRFAEWLADPFVQLRAAEKPAAREKERWLCISGTSTSPASGQMLGSHKVSDPEDRCHLFRWRQAPDGRSFEGVQIGFEATSDGCIEAGAIRWRTTGRIWHGQLDPTGWCIRDGFYTCPAGKRLGTFAAIRQREVQPDEQLPQVSGDRSKMEFQDWADGLFFSLDRDGKEQLLDADGLQVMMEWEKPYMEKCVDELKVTADTDVLEVGFGCGYSASRIQEFKPRSHTIIECSEVVLERLKHWAADKPNVHIVEGTWQQRLPELGRFDRIFFDDYGQPGISDKEMFQNCPNEQYKDIYDESQSHFHAFLNLAFQFHSRNGTRVSGYLVSPIDFQRDDVDVKFEKYAVAPPDHCDYFFSDKAVVPVFCKMSAPSDGGSTRSPSPAGAFDMEPSERKMPGLLHTEPFEVCAE</sequence>
<feature type="compositionally biased region" description="Basic and acidic residues" evidence="2">
    <location>
        <begin position="1545"/>
        <end position="1560"/>
    </location>
</feature>
<feature type="coiled-coil region" evidence="1">
    <location>
        <begin position="281"/>
        <end position="315"/>
    </location>
</feature>
<dbReference type="PANTHER" id="PTHR32379:SF1">
    <property type="entry name" value="GUANIDINOACETATE N-METHYLTRANSFERASE"/>
    <property type="match status" value="1"/>
</dbReference>
<dbReference type="OrthoDB" id="431469at2759"/>
<dbReference type="GO" id="GO:0006601">
    <property type="term" value="P:creatine biosynthetic process"/>
    <property type="evidence" value="ECO:0007669"/>
    <property type="project" value="TreeGrafter"/>
</dbReference>
<feature type="compositionally biased region" description="Basic and acidic residues" evidence="2">
    <location>
        <begin position="704"/>
        <end position="718"/>
    </location>
</feature>
<dbReference type="Pfam" id="PF07727">
    <property type="entry name" value="RVT_2"/>
    <property type="match status" value="1"/>
</dbReference>
<dbReference type="InterPro" id="IPR001584">
    <property type="entry name" value="Integrase_cat-core"/>
</dbReference>
<dbReference type="PROSITE" id="PS50994">
    <property type="entry name" value="INTEGRASE"/>
    <property type="match status" value="1"/>
</dbReference>
<evidence type="ECO:0000313" key="4">
    <source>
        <dbReference type="EMBL" id="CAE7196721.1"/>
    </source>
</evidence>
<feature type="region of interest" description="Disordered" evidence="2">
    <location>
        <begin position="142"/>
        <end position="174"/>
    </location>
</feature>
<feature type="region of interest" description="Disordered" evidence="2">
    <location>
        <begin position="1196"/>
        <end position="1267"/>
    </location>
</feature>
<evidence type="ECO:0000313" key="5">
    <source>
        <dbReference type="Proteomes" id="UP000601435"/>
    </source>
</evidence>
<dbReference type="InterPro" id="IPR051038">
    <property type="entry name" value="RMT2/GAMT_Mtase"/>
</dbReference>
<evidence type="ECO:0000259" key="3">
    <source>
        <dbReference type="PROSITE" id="PS50994"/>
    </source>
</evidence>
<dbReference type="CDD" id="cd02440">
    <property type="entry name" value="AdoMet_MTases"/>
    <property type="match status" value="1"/>
</dbReference>
<dbReference type="GO" id="GO:0030731">
    <property type="term" value="F:guanidinoacetate N-methyltransferase activity"/>
    <property type="evidence" value="ECO:0007669"/>
    <property type="project" value="TreeGrafter"/>
</dbReference>
<reference evidence="4" key="1">
    <citation type="submission" date="2021-02" db="EMBL/GenBank/DDBJ databases">
        <authorList>
            <person name="Dougan E. K."/>
            <person name="Rhodes N."/>
            <person name="Thang M."/>
            <person name="Chan C."/>
        </authorList>
    </citation>
    <scope>NUCLEOTIDE SEQUENCE</scope>
</reference>
<dbReference type="InterPro" id="IPR013103">
    <property type="entry name" value="RVT_2"/>
</dbReference>
<gene>
    <name evidence="4" type="primary">Gamt</name>
    <name evidence="4" type="ORF">SNEC2469_LOCUS1365</name>
</gene>
<feature type="compositionally biased region" description="Low complexity" evidence="2">
    <location>
        <begin position="1447"/>
        <end position="1471"/>
    </location>
</feature>
<feature type="region of interest" description="Disordered" evidence="2">
    <location>
        <begin position="1303"/>
        <end position="1491"/>
    </location>
</feature>
<dbReference type="EMBL" id="CAJNJA010005698">
    <property type="protein sequence ID" value="CAE7196721.1"/>
    <property type="molecule type" value="Genomic_DNA"/>
</dbReference>
<dbReference type="Gene3D" id="3.30.420.10">
    <property type="entry name" value="Ribonuclease H-like superfamily/Ribonuclease H"/>
    <property type="match status" value="1"/>
</dbReference>
<dbReference type="Proteomes" id="UP000601435">
    <property type="component" value="Unassembled WGS sequence"/>
</dbReference>
<feature type="region of interest" description="Disordered" evidence="2">
    <location>
        <begin position="1115"/>
        <end position="1135"/>
    </location>
</feature>
<dbReference type="PANTHER" id="PTHR32379">
    <property type="entry name" value="GUANIDINOACETATE N-METHYLTRANSFERASE"/>
    <property type="match status" value="1"/>
</dbReference>
<accession>A0A812J552</accession>
<dbReference type="Gene3D" id="3.40.50.150">
    <property type="entry name" value="Vaccinia Virus protein VP39"/>
    <property type="match status" value="1"/>
</dbReference>
<dbReference type="GO" id="GO:0015074">
    <property type="term" value="P:DNA integration"/>
    <property type="evidence" value="ECO:0007669"/>
    <property type="project" value="InterPro"/>
</dbReference>
<name>A0A812J552_9DINO</name>
<dbReference type="SUPFAM" id="SSF53098">
    <property type="entry name" value="Ribonuclease H-like"/>
    <property type="match status" value="1"/>
</dbReference>
<dbReference type="InterPro" id="IPR036397">
    <property type="entry name" value="RNaseH_sf"/>
</dbReference>
<feature type="domain" description="Integrase catalytic" evidence="3">
    <location>
        <begin position="798"/>
        <end position="969"/>
    </location>
</feature>
<protein>
    <submittedName>
        <fullName evidence="4">Gamt protein</fullName>
    </submittedName>
</protein>
<dbReference type="GO" id="GO:0005634">
    <property type="term" value="C:nucleus"/>
    <property type="evidence" value="ECO:0007669"/>
    <property type="project" value="TreeGrafter"/>
</dbReference>
<organism evidence="4 5">
    <name type="scientific">Symbiodinium necroappetens</name>
    <dbReference type="NCBI Taxonomy" id="1628268"/>
    <lineage>
        <taxon>Eukaryota</taxon>
        <taxon>Sar</taxon>
        <taxon>Alveolata</taxon>
        <taxon>Dinophyceae</taxon>
        <taxon>Suessiales</taxon>
        <taxon>Symbiodiniaceae</taxon>
        <taxon>Symbiodinium</taxon>
    </lineage>
</organism>
<feature type="compositionally biased region" description="Basic and acidic residues" evidence="2">
    <location>
        <begin position="1414"/>
        <end position="1425"/>
    </location>
</feature>
<feature type="region of interest" description="Disordered" evidence="2">
    <location>
        <begin position="687"/>
        <end position="727"/>
    </location>
</feature>
<proteinExistence type="predicted"/>
<feature type="compositionally biased region" description="Polar residues" evidence="2">
    <location>
        <begin position="1208"/>
        <end position="1222"/>
    </location>
</feature>
<feature type="compositionally biased region" description="Basic and acidic residues" evidence="2">
    <location>
        <begin position="1394"/>
        <end position="1406"/>
    </location>
</feature>
<feature type="compositionally biased region" description="Basic residues" evidence="2">
    <location>
        <begin position="1316"/>
        <end position="1331"/>
    </location>
</feature>